<dbReference type="GO" id="GO:0009279">
    <property type="term" value="C:cell outer membrane"/>
    <property type="evidence" value="ECO:0007669"/>
    <property type="project" value="UniProtKB-SubCell"/>
</dbReference>
<proteinExistence type="inferred from homology"/>
<feature type="signal peptide" evidence="10">
    <location>
        <begin position="1"/>
        <end position="31"/>
    </location>
</feature>
<feature type="domain" description="TonB-dependent receptor plug" evidence="12">
    <location>
        <begin position="142"/>
        <end position="264"/>
    </location>
</feature>
<dbReference type="InterPro" id="IPR023997">
    <property type="entry name" value="TonB-dep_OMP_SusC/RagA_CS"/>
</dbReference>
<evidence type="ECO:0000256" key="5">
    <source>
        <dbReference type="ARBA" id="ARBA00023077"/>
    </source>
</evidence>
<dbReference type="Gene3D" id="2.40.170.20">
    <property type="entry name" value="TonB-dependent receptor, beta-barrel domain"/>
    <property type="match status" value="1"/>
</dbReference>
<comment type="similarity">
    <text evidence="8 9">Belongs to the TonB-dependent receptor family.</text>
</comment>
<keyword evidence="4 8" id="KW-0812">Transmembrane</keyword>
<keyword evidence="2 8" id="KW-0813">Transport</keyword>
<dbReference type="STRING" id="1122991.GCA_000613445_02705"/>
<dbReference type="InterPro" id="IPR000531">
    <property type="entry name" value="Beta-barrel_TonB"/>
</dbReference>
<evidence type="ECO:0000256" key="7">
    <source>
        <dbReference type="ARBA" id="ARBA00023237"/>
    </source>
</evidence>
<dbReference type="Proteomes" id="UP000248314">
    <property type="component" value="Unassembled WGS sequence"/>
</dbReference>
<keyword evidence="10" id="KW-0732">Signal</keyword>
<keyword evidence="5 9" id="KW-0798">TonB box</keyword>
<evidence type="ECO:0000256" key="8">
    <source>
        <dbReference type="PROSITE-ProRule" id="PRU01360"/>
    </source>
</evidence>
<dbReference type="Pfam" id="PF07715">
    <property type="entry name" value="Plug"/>
    <property type="match status" value="1"/>
</dbReference>
<comment type="subcellular location">
    <subcellularLocation>
        <location evidence="1 8">Cell outer membrane</location>
        <topology evidence="1 8">Multi-pass membrane protein</topology>
    </subcellularLocation>
</comment>
<comment type="caution">
    <text evidence="13">The sequence shown here is derived from an EMBL/GenBank/DDBJ whole genome shotgun (WGS) entry which is preliminary data.</text>
</comment>
<dbReference type="NCBIfam" id="TIGR04056">
    <property type="entry name" value="OMP_RagA_SusC"/>
    <property type="match status" value="1"/>
</dbReference>
<sequence length="1065" mass="116447">MKKYHYAHHPFWGWAALSVCFLCLHPQGAKAADATTKGKGALHQQQTANTYSGVVKSTTGEPLVGVSVKEVGTSNGVVTNIDGQFTIRTQGNNPTLIFSYVGFASKNVTPGGKTEVNVVLEEEGKALNEVVVTALGIKRQERSLGYSTTQLGGDNFQLARDPNVGNALSGKVAGVFVAGNATGSTGSSRVIIRGNASLTGNNMPLYVIDGVPFDNSNQGSAGTWGGLDMGDGLSNINADDIESIQVLKGAAASALYGYRGGNGAILITTKSGKKGKGTVIEVNENITFNNIYDYRDWQKEYGLGKEGVKPTTATAAKEGESYSWGAALDGSDATNFLGNTYKYSYIDNWPNFYRTGVTSNTSASVSGASDVATYRFGVSYNKEKSILPNAQNSQVGFNLNTQYQILKNLSATITANYVFDKANGRAGLSDGNGNTNASLMYRGNSFDIRWMEGVKTWGTNANGNEMIGGNNVYFNNPYWLQYRKTNESERNRLTAAVTLKWDITDWLYLQGSAQRDGFNMEFKQVQPKGAAADPSGFMSEYSRNFYETNFNFLLGFDKTVGDFTIGATFGGNRQHNVTKTYFTTAGGRPFIVDGVWSVNNLAPGGQRPEKRHLEYKVNSFYGTLDLGYKNQLFLNFTGRNDWFSTLAANSNSYFYPSLTASWVFTDTFRESLSLPEWFDFGKIRAGYAFASNGTEPYKTLLLYKINDYSVDGRTTATQYNGNVLPNTNLKPVKITEFETGLNLSFFQNRLTFDMSYYNKRTTDDIATVSTSSTSGYDAKIVNVGKIRNSGFEFMVDAYPIRTADFTWNTSLNFAVNDSKVEYLGDGVSQLSIDGASSRNGSVTIYNIVGSPYGEIVGRKYKRDSEGRLLLSKGKPQAGDVVSLGNGVYKWTGGFRNSFTFKDFSFGFLIDAKFGAKIFSGTNHQLYAYGLHKETLNGRSAANPVGSIVANGIDEATGTANTVAISSYDYYQAITSNNIAEEFVYDASFIKLRELSLGYNFKSLLKKATWIKDLNVSVIARNLWTIMKHTPNIDPESSLNNTNGQGLELNGYPAVRNIGFNVNVKF</sequence>
<protein>
    <submittedName>
        <fullName evidence="13">TonB-linked SusC/RagA family outer membrane protein</fullName>
    </submittedName>
</protein>
<dbReference type="InterPro" id="IPR037066">
    <property type="entry name" value="Plug_dom_sf"/>
</dbReference>
<keyword evidence="14" id="KW-1185">Reference proteome</keyword>
<dbReference type="FunFam" id="2.170.130.10:FF:000023">
    <property type="entry name" value="SusC/RagA family TonB-linked outer membrane protein"/>
    <property type="match status" value="1"/>
</dbReference>
<evidence type="ECO:0000259" key="11">
    <source>
        <dbReference type="Pfam" id="PF00593"/>
    </source>
</evidence>
<name>A0A318HWL7_9BACT</name>
<dbReference type="Gene3D" id="2.170.130.10">
    <property type="entry name" value="TonB-dependent receptor, plug domain"/>
    <property type="match status" value="1"/>
</dbReference>
<evidence type="ECO:0000256" key="10">
    <source>
        <dbReference type="SAM" id="SignalP"/>
    </source>
</evidence>
<gene>
    <name evidence="13" type="ORF">EJ73_00976</name>
</gene>
<keyword evidence="6 8" id="KW-0472">Membrane</keyword>
<evidence type="ECO:0000256" key="2">
    <source>
        <dbReference type="ARBA" id="ARBA00022448"/>
    </source>
</evidence>
<dbReference type="Pfam" id="PF00593">
    <property type="entry name" value="TonB_dep_Rec_b-barrel"/>
    <property type="match status" value="1"/>
</dbReference>
<keyword evidence="3 8" id="KW-1134">Transmembrane beta strand</keyword>
<dbReference type="SUPFAM" id="SSF56935">
    <property type="entry name" value="Porins"/>
    <property type="match status" value="1"/>
</dbReference>
<reference evidence="13 14" key="1">
    <citation type="submission" date="2018-05" db="EMBL/GenBank/DDBJ databases">
        <title>Genomic Encyclopedia of Type Strains, Phase I: the one thousand microbial genomes (KMG-I) project.</title>
        <authorList>
            <person name="Kyrpides N."/>
        </authorList>
    </citation>
    <scope>NUCLEOTIDE SEQUENCE [LARGE SCALE GENOMIC DNA]</scope>
    <source>
        <strain evidence="13 14">DSM 15611</strain>
    </source>
</reference>
<dbReference type="SUPFAM" id="SSF49464">
    <property type="entry name" value="Carboxypeptidase regulatory domain-like"/>
    <property type="match status" value="1"/>
</dbReference>
<dbReference type="InterPro" id="IPR008969">
    <property type="entry name" value="CarboxyPept-like_regulatory"/>
</dbReference>
<evidence type="ECO:0000313" key="14">
    <source>
        <dbReference type="Proteomes" id="UP000248314"/>
    </source>
</evidence>
<organism evidence="13 14">
    <name type="scientific">Hoylesella shahii DSM 15611 = JCM 12083</name>
    <dbReference type="NCBI Taxonomy" id="1122991"/>
    <lineage>
        <taxon>Bacteria</taxon>
        <taxon>Pseudomonadati</taxon>
        <taxon>Bacteroidota</taxon>
        <taxon>Bacteroidia</taxon>
        <taxon>Bacteroidales</taxon>
        <taxon>Prevotellaceae</taxon>
        <taxon>Hoylesella</taxon>
    </lineage>
</organism>
<dbReference type="Pfam" id="PF13715">
    <property type="entry name" value="CarbopepD_reg_2"/>
    <property type="match status" value="1"/>
</dbReference>
<dbReference type="PROSITE" id="PS52016">
    <property type="entry name" value="TONB_DEPENDENT_REC_3"/>
    <property type="match status" value="1"/>
</dbReference>
<dbReference type="EMBL" id="QJJX01000008">
    <property type="protein sequence ID" value="PXX22995.1"/>
    <property type="molecule type" value="Genomic_DNA"/>
</dbReference>
<dbReference type="InterPro" id="IPR039426">
    <property type="entry name" value="TonB-dep_rcpt-like"/>
</dbReference>
<feature type="domain" description="TonB-dependent receptor-like beta-barrel" evidence="11">
    <location>
        <begin position="436"/>
        <end position="823"/>
    </location>
</feature>
<dbReference type="NCBIfam" id="TIGR04057">
    <property type="entry name" value="SusC_RagA_signa"/>
    <property type="match status" value="1"/>
</dbReference>
<dbReference type="Gene3D" id="2.60.40.1120">
    <property type="entry name" value="Carboxypeptidase-like, regulatory domain"/>
    <property type="match status" value="1"/>
</dbReference>
<dbReference type="InterPro" id="IPR036942">
    <property type="entry name" value="Beta-barrel_TonB_sf"/>
</dbReference>
<evidence type="ECO:0000256" key="1">
    <source>
        <dbReference type="ARBA" id="ARBA00004571"/>
    </source>
</evidence>
<dbReference type="InterPro" id="IPR023996">
    <property type="entry name" value="TonB-dep_OMP_SusC/RagA"/>
</dbReference>
<evidence type="ECO:0000256" key="6">
    <source>
        <dbReference type="ARBA" id="ARBA00023136"/>
    </source>
</evidence>
<evidence type="ECO:0000313" key="13">
    <source>
        <dbReference type="EMBL" id="PXX22995.1"/>
    </source>
</evidence>
<evidence type="ECO:0000256" key="9">
    <source>
        <dbReference type="RuleBase" id="RU003357"/>
    </source>
</evidence>
<feature type="chain" id="PRO_5016384838" evidence="10">
    <location>
        <begin position="32"/>
        <end position="1065"/>
    </location>
</feature>
<dbReference type="RefSeq" id="WP_110370101.1">
    <property type="nucleotide sequence ID" value="NZ_QJJX01000008.1"/>
</dbReference>
<keyword evidence="7 8" id="KW-0998">Cell outer membrane</keyword>
<evidence type="ECO:0000259" key="12">
    <source>
        <dbReference type="Pfam" id="PF07715"/>
    </source>
</evidence>
<evidence type="ECO:0000256" key="3">
    <source>
        <dbReference type="ARBA" id="ARBA00022452"/>
    </source>
</evidence>
<evidence type="ECO:0000256" key="4">
    <source>
        <dbReference type="ARBA" id="ARBA00022692"/>
    </source>
</evidence>
<accession>A0A318HWL7</accession>
<dbReference type="InterPro" id="IPR012910">
    <property type="entry name" value="Plug_dom"/>
</dbReference>
<dbReference type="AlphaFoldDB" id="A0A318HWL7"/>